<reference evidence="1" key="1">
    <citation type="submission" date="2019-08" db="EMBL/GenBank/DDBJ databases">
        <title>The improved chromosome-level genome for the pearl oyster Pinctada fucata martensii using PacBio sequencing and Hi-C.</title>
        <authorList>
            <person name="Zheng Z."/>
        </authorList>
    </citation>
    <scope>NUCLEOTIDE SEQUENCE</scope>
    <source>
        <strain evidence="1">ZZ-2019</strain>
        <tissue evidence="1">Adductor muscle</tissue>
    </source>
</reference>
<evidence type="ECO:0000313" key="1">
    <source>
        <dbReference type="EMBL" id="KAK3099811.1"/>
    </source>
</evidence>
<dbReference type="AlphaFoldDB" id="A0AA88YDK7"/>
<sequence length="330" mass="37703">MFFGKIQGRSQQTPKNQLVTLYKEGYTCFLRCSSFRNDLEAIICQPNIGFLLPFDNGRIKVKTDLNLISDLSSNCSFSLEIHDLQRTVSLLHNFEGKYGSLAERSGTKVFLKFNIQYLLLCSLPSWFPDPRSSVNQGIYKSLSDVLNALKQSRFDATTHSILSAVLLYRIGMYRRVVDLGIKIKSRLKQTNVMYEWGLRDRKYIHEGGEIHPFDAMMKKVVSMPFRLAEGTCIQELLLEERSSSWGVFCPPMAIISLLLYLSFHKLSSYTEADSVLRDLAMAINNTDTHHIPCFLRAISWEILGICQETGGYLHDAVHSYQRALIEPIHN</sequence>
<accession>A0AA88YDK7</accession>
<dbReference type="Proteomes" id="UP001186944">
    <property type="component" value="Unassembled WGS sequence"/>
</dbReference>
<evidence type="ECO:0000313" key="2">
    <source>
        <dbReference type="Proteomes" id="UP001186944"/>
    </source>
</evidence>
<keyword evidence="2" id="KW-1185">Reference proteome</keyword>
<name>A0AA88YDK7_PINIB</name>
<comment type="caution">
    <text evidence="1">The sequence shown here is derived from an EMBL/GenBank/DDBJ whole genome shotgun (WGS) entry which is preliminary data.</text>
</comment>
<proteinExistence type="predicted"/>
<dbReference type="EMBL" id="VSWD01000006">
    <property type="protein sequence ID" value="KAK3099811.1"/>
    <property type="molecule type" value="Genomic_DNA"/>
</dbReference>
<organism evidence="1 2">
    <name type="scientific">Pinctada imbricata</name>
    <name type="common">Atlantic pearl-oyster</name>
    <name type="synonym">Pinctada martensii</name>
    <dbReference type="NCBI Taxonomy" id="66713"/>
    <lineage>
        <taxon>Eukaryota</taxon>
        <taxon>Metazoa</taxon>
        <taxon>Spiralia</taxon>
        <taxon>Lophotrochozoa</taxon>
        <taxon>Mollusca</taxon>
        <taxon>Bivalvia</taxon>
        <taxon>Autobranchia</taxon>
        <taxon>Pteriomorphia</taxon>
        <taxon>Pterioida</taxon>
        <taxon>Pterioidea</taxon>
        <taxon>Pteriidae</taxon>
        <taxon>Pinctada</taxon>
    </lineage>
</organism>
<gene>
    <name evidence="1" type="ORF">FSP39_010129</name>
</gene>
<protein>
    <submittedName>
        <fullName evidence="1">Uncharacterized protein</fullName>
    </submittedName>
</protein>